<sequence>MFYRICSPSELWGAEVGLMLGYSGAIEVFPARIPSRKWSRSKWNGTFASSTTLGPREERV</sequence>
<reference evidence="1" key="2">
    <citation type="submission" date="2012-05" db="EMBL/GenBank/DDBJ databases">
        <title>The Genome Annotation of Fusarium oxysporum PHW808.</title>
        <authorList>
            <consortium name="The Broad Institute Genomics Platform"/>
            <person name="Ma L.-J."/>
            <person name="Corby-Kistler H."/>
            <person name="Broz K."/>
            <person name="Gale L.R."/>
            <person name="Jonkers W."/>
            <person name="O'Donnell K."/>
            <person name="Ploetz R."/>
            <person name="Steinberg C."/>
            <person name="Schwartz D.C."/>
            <person name="VanEtten H."/>
            <person name="Zhou S."/>
            <person name="Young S.K."/>
            <person name="Zeng Q."/>
            <person name="Gargeya S."/>
            <person name="Fitzgerald M."/>
            <person name="Abouelleil A."/>
            <person name="Alvarado L."/>
            <person name="Chapman S.B."/>
            <person name="Gainer-Dewar J."/>
            <person name="Goldberg J."/>
            <person name="Griggs A."/>
            <person name="Gujja S."/>
            <person name="Hansen M."/>
            <person name="Howarth C."/>
            <person name="Imamovic A."/>
            <person name="Ireland A."/>
            <person name="Larimer J."/>
            <person name="McCowan C."/>
            <person name="Murphy C."/>
            <person name="Pearson M."/>
            <person name="Poon T.W."/>
            <person name="Priest M."/>
            <person name="Roberts A."/>
            <person name="Saif S."/>
            <person name="Shea T."/>
            <person name="Sykes S."/>
            <person name="Wortman J."/>
            <person name="Nusbaum C."/>
            <person name="Birren B."/>
        </authorList>
    </citation>
    <scope>NUCLEOTIDE SEQUENCE</scope>
    <source>
        <strain evidence="1">54008</strain>
    </source>
</reference>
<reference evidence="1" key="1">
    <citation type="submission" date="2011-11" db="EMBL/GenBank/DDBJ databases">
        <title>The Genome Sequence of Fusarium oxysporum PHW808.</title>
        <authorList>
            <consortium name="The Broad Institute Genome Sequencing Platform"/>
            <person name="Ma L.-J."/>
            <person name="Gale L.R."/>
            <person name="Schwartz D.C."/>
            <person name="Zhou S."/>
            <person name="Corby-Kistler H."/>
            <person name="Young S.K."/>
            <person name="Zeng Q."/>
            <person name="Gargeya S."/>
            <person name="Fitzgerald M."/>
            <person name="Haas B."/>
            <person name="Abouelleil A."/>
            <person name="Alvarado L."/>
            <person name="Arachchi H.M."/>
            <person name="Berlin A."/>
            <person name="Brown A."/>
            <person name="Chapman S.B."/>
            <person name="Chen Z."/>
            <person name="Dunbar C."/>
            <person name="Freedman E."/>
            <person name="Gearin G."/>
            <person name="Goldberg J."/>
            <person name="Griggs A."/>
            <person name="Gujja S."/>
            <person name="Heiman D."/>
            <person name="Howarth C."/>
            <person name="Larson L."/>
            <person name="Lui A."/>
            <person name="MacDonald P.J.P."/>
            <person name="Montmayeur A."/>
            <person name="Murphy C."/>
            <person name="Neiman D."/>
            <person name="Pearson M."/>
            <person name="Priest M."/>
            <person name="Roberts A."/>
            <person name="Saif S."/>
            <person name="Shea T."/>
            <person name="Shenoy N."/>
            <person name="Sisk P."/>
            <person name="Stolte C."/>
            <person name="Sykes S."/>
            <person name="Wortman J."/>
            <person name="Nusbaum C."/>
            <person name="Birren B."/>
        </authorList>
    </citation>
    <scope>NUCLEOTIDE SEQUENCE [LARGE SCALE GENOMIC DNA]</scope>
    <source>
        <strain evidence="1">54008</strain>
    </source>
</reference>
<name>X0GX09_FUSOX</name>
<evidence type="ECO:0000313" key="1">
    <source>
        <dbReference type="EMBL" id="EXL64435.1"/>
    </source>
</evidence>
<gene>
    <name evidence="1" type="ORF">FOPG_19302</name>
</gene>
<organism evidence="1">
    <name type="scientific">Fusarium oxysporum f. sp. conglutinans race 2 54008</name>
    <dbReference type="NCBI Taxonomy" id="1089457"/>
    <lineage>
        <taxon>Eukaryota</taxon>
        <taxon>Fungi</taxon>
        <taxon>Dikarya</taxon>
        <taxon>Ascomycota</taxon>
        <taxon>Pezizomycotina</taxon>
        <taxon>Sordariomycetes</taxon>
        <taxon>Hypocreomycetidae</taxon>
        <taxon>Hypocreales</taxon>
        <taxon>Nectriaceae</taxon>
        <taxon>Fusarium</taxon>
        <taxon>Fusarium oxysporum species complex</taxon>
    </lineage>
</organism>
<dbReference type="HOGENOM" id="CLU_2941832_0_0_1"/>
<accession>X0GX09</accession>
<proteinExistence type="predicted"/>
<protein>
    <submittedName>
        <fullName evidence="1">Uncharacterized protein</fullName>
    </submittedName>
</protein>
<dbReference type="AlphaFoldDB" id="X0GX09"/>
<dbReference type="Proteomes" id="UP000030676">
    <property type="component" value="Unassembled WGS sequence"/>
</dbReference>
<dbReference type="EMBL" id="JH659283">
    <property type="protein sequence ID" value="EXL64435.1"/>
    <property type="molecule type" value="Genomic_DNA"/>
</dbReference>